<name>A0A5M6C5Q3_9TREE</name>
<dbReference type="SUPFAM" id="SSF54909">
    <property type="entry name" value="Dimeric alpha+beta barrel"/>
    <property type="match status" value="1"/>
</dbReference>
<dbReference type="InterPro" id="IPR011008">
    <property type="entry name" value="Dimeric_a/b-barrel"/>
</dbReference>
<sequence>MAGFIQFVTITAKPGQIQQLLKHVRAITAEVAANEPRTLKYYGAQSKDNENVVHIWEEYDSDEALAIHRQGKAYGEFSANRDTLFGSDIKLDRLTPL</sequence>
<dbReference type="Pfam" id="PF03992">
    <property type="entry name" value="ABM"/>
    <property type="match status" value="1"/>
</dbReference>
<dbReference type="Gene3D" id="3.30.70.100">
    <property type="match status" value="1"/>
</dbReference>
<reference evidence="1" key="1">
    <citation type="submission" date="2017-08" db="EMBL/GenBank/DDBJ databases">
        <authorList>
            <person name="Cuomo C."/>
            <person name="Billmyre B."/>
            <person name="Heitman J."/>
        </authorList>
    </citation>
    <scope>NUCLEOTIDE SEQUENCE</scope>
    <source>
        <strain evidence="1">CBS 12478</strain>
    </source>
</reference>
<reference evidence="1" key="2">
    <citation type="submission" date="2024-01" db="EMBL/GenBank/DDBJ databases">
        <title>Comparative genomics of Cryptococcus and Kwoniella reveals pathogenesis evolution and contrasting modes of karyotype evolution via chromosome fusion or intercentromeric recombination.</title>
        <authorList>
            <person name="Coelho M.A."/>
            <person name="David-Palma M."/>
            <person name="Shea T."/>
            <person name="Bowers K."/>
            <person name="McGinley-Smith S."/>
            <person name="Mohammad A.W."/>
            <person name="Gnirke A."/>
            <person name="Yurkov A.M."/>
            <person name="Nowrousian M."/>
            <person name="Sun S."/>
            <person name="Cuomo C.A."/>
            <person name="Heitman J."/>
        </authorList>
    </citation>
    <scope>NUCLEOTIDE SEQUENCE</scope>
    <source>
        <strain evidence="1">CBS 12478</strain>
    </source>
</reference>
<dbReference type="Proteomes" id="UP000322225">
    <property type="component" value="Chromosome 3"/>
</dbReference>
<keyword evidence="2" id="KW-1185">Reference proteome</keyword>
<proteinExistence type="predicted"/>
<accession>A0A5M6C5Q3</accession>
<protein>
    <submittedName>
        <fullName evidence="1">Uncharacterized protein</fullName>
    </submittedName>
</protein>
<dbReference type="PROSITE" id="PS51725">
    <property type="entry name" value="ABM"/>
    <property type="match status" value="1"/>
</dbReference>
<dbReference type="KEGG" id="ksn:43586562"/>
<evidence type="ECO:0000313" key="2">
    <source>
        <dbReference type="Proteomes" id="UP000322225"/>
    </source>
</evidence>
<dbReference type="RefSeq" id="XP_031863386.1">
    <property type="nucleotide sequence ID" value="XM_032002449.1"/>
</dbReference>
<dbReference type="AlphaFoldDB" id="A0A5M6C5Q3"/>
<organism evidence="1 2">
    <name type="scientific">Kwoniella shandongensis</name>
    <dbReference type="NCBI Taxonomy" id="1734106"/>
    <lineage>
        <taxon>Eukaryota</taxon>
        <taxon>Fungi</taxon>
        <taxon>Dikarya</taxon>
        <taxon>Basidiomycota</taxon>
        <taxon>Agaricomycotina</taxon>
        <taxon>Tremellomycetes</taxon>
        <taxon>Tremellales</taxon>
        <taxon>Cryptococcaceae</taxon>
        <taxon>Kwoniella</taxon>
    </lineage>
</organism>
<dbReference type="PANTHER" id="PTHR40624:SF1">
    <property type="entry name" value="BIOSYNTHESIS MONOOXYGENASE, PUTATIVE (AFU_ORTHOLOGUE AFUA_1G12025)-RELATED"/>
    <property type="match status" value="1"/>
</dbReference>
<dbReference type="GeneID" id="43586562"/>
<dbReference type="PANTHER" id="PTHR40624">
    <property type="entry name" value="BIOSYNTHESIS MONOOXYGENASE, PUTATIVE (AFU_ORTHOLOGUE AFUA_1G12025)-RELATED"/>
    <property type="match status" value="1"/>
</dbReference>
<dbReference type="EMBL" id="CP144053">
    <property type="protein sequence ID" value="WWD17176.1"/>
    <property type="molecule type" value="Genomic_DNA"/>
</dbReference>
<dbReference type="InterPro" id="IPR007138">
    <property type="entry name" value="ABM_dom"/>
</dbReference>
<dbReference type="OrthoDB" id="2581585at2759"/>
<evidence type="ECO:0000313" key="1">
    <source>
        <dbReference type="EMBL" id="WWD17176.1"/>
    </source>
</evidence>
<gene>
    <name evidence="1" type="ORF">CI109_101614</name>
</gene>